<keyword evidence="1" id="KW-0812">Transmembrane</keyword>
<sequence length="165" mass="17712">MNSKGQHFSVFELLIAAIVAVAILYVLLQIIPTDPIIDNEAVSAISNSLSAVKAGGNTYTTDFKLKANSMVNSKNFEGFDSQSIVFDVGNLSNNIEVGVSSDGAWTYAKSTKSTEVNAKANVFCEINGSSLNDTLEVAGIEPQIDPITLCGEEEYRCCLVHIERA</sequence>
<name>A0A8T5GE61_9ARCH</name>
<reference evidence="2" key="1">
    <citation type="journal article" date="2021" name="ISME J.">
        <title>Mercury methylation by metabolically versatile and cosmopolitan marine bacteria.</title>
        <authorList>
            <person name="Lin H."/>
            <person name="Ascher D.B."/>
            <person name="Myung Y."/>
            <person name="Lamborg C.H."/>
            <person name="Hallam S.J."/>
            <person name="Gionfriddo C.M."/>
            <person name="Holt K.E."/>
            <person name="Moreau J.W."/>
        </authorList>
    </citation>
    <scope>NUCLEOTIDE SEQUENCE</scope>
    <source>
        <strain evidence="2">SI075_bin30</strain>
    </source>
</reference>
<gene>
    <name evidence="2" type="ORF">HON47_00875</name>
</gene>
<protein>
    <submittedName>
        <fullName evidence="2">Uncharacterized protein</fullName>
    </submittedName>
</protein>
<proteinExistence type="predicted"/>
<dbReference type="Proteomes" id="UP000722459">
    <property type="component" value="Unassembled WGS sequence"/>
</dbReference>
<organism evidence="2 3">
    <name type="scientific">Candidatus Iainarchaeum sp</name>
    <dbReference type="NCBI Taxonomy" id="3101447"/>
    <lineage>
        <taxon>Archaea</taxon>
        <taxon>Candidatus Iainarchaeota</taxon>
        <taxon>Candidatus Iainarchaeia</taxon>
        <taxon>Candidatus Iainarchaeales</taxon>
        <taxon>Candidatus Iainarchaeaceae</taxon>
        <taxon>Candidatus Iainarchaeum</taxon>
    </lineage>
</organism>
<evidence type="ECO:0000313" key="3">
    <source>
        <dbReference type="Proteomes" id="UP000722459"/>
    </source>
</evidence>
<dbReference type="AlphaFoldDB" id="A0A8T5GE61"/>
<evidence type="ECO:0000256" key="1">
    <source>
        <dbReference type="SAM" id="Phobius"/>
    </source>
</evidence>
<feature type="transmembrane region" description="Helical" evidence="1">
    <location>
        <begin position="7"/>
        <end position="28"/>
    </location>
</feature>
<keyword evidence="1" id="KW-0472">Membrane</keyword>
<accession>A0A8T5GE61</accession>
<keyword evidence="1" id="KW-1133">Transmembrane helix</keyword>
<comment type="caution">
    <text evidence="2">The sequence shown here is derived from an EMBL/GenBank/DDBJ whole genome shotgun (WGS) entry which is preliminary data.</text>
</comment>
<dbReference type="EMBL" id="JABJNZ010000016">
    <property type="protein sequence ID" value="MBT4870110.1"/>
    <property type="molecule type" value="Genomic_DNA"/>
</dbReference>
<evidence type="ECO:0000313" key="2">
    <source>
        <dbReference type="EMBL" id="MBT4870110.1"/>
    </source>
</evidence>